<comment type="caution">
    <text evidence="3">The sequence shown here is derived from an EMBL/GenBank/DDBJ whole genome shotgun (WGS) entry which is preliminary data.</text>
</comment>
<dbReference type="Pfam" id="PF12706">
    <property type="entry name" value="Lactamase_B_2"/>
    <property type="match status" value="1"/>
</dbReference>
<protein>
    <recommendedName>
        <fullName evidence="2">Metallo-beta-lactamase domain-containing protein</fullName>
    </recommendedName>
</protein>
<accession>A0A964UQP5</accession>
<evidence type="ECO:0000313" key="3">
    <source>
        <dbReference type="EMBL" id="NBE52273.1"/>
    </source>
</evidence>
<dbReference type="SUPFAM" id="SSF56281">
    <property type="entry name" value="Metallo-hydrolase/oxidoreductase"/>
    <property type="match status" value="1"/>
</dbReference>
<dbReference type="OrthoDB" id="9805728at2"/>
<organism evidence="3 4">
    <name type="scientific">Streptomyces boluensis</name>
    <dbReference type="NCBI Taxonomy" id="1775135"/>
    <lineage>
        <taxon>Bacteria</taxon>
        <taxon>Bacillati</taxon>
        <taxon>Actinomycetota</taxon>
        <taxon>Actinomycetes</taxon>
        <taxon>Kitasatosporales</taxon>
        <taxon>Streptomycetaceae</taxon>
        <taxon>Streptomyces</taxon>
    </lineage>
</organism>
<evidence type="ECO:0000259" key="2">
    <source>
        <dbReference type="SMART" id="SM00849"/>
    </source>
</evidence>
<evidence type="ECO:0000313" key="4">
    <source>
        <dbReference type="Proteomes" id="UP000598297"/>
    </source>
</evidence>
<dbReference type="Proteomes" id="UP000598297">
    <property type="component" value="Unassembled WGS sequence"/>
</dbReference>
<gene>
    <name evidence="3" type="ORF">GUY60_12715</name>
</gene>
<dbReference type="InterPro" id="IPR001279">
    <property type="entry name" value="Metallo-B-lactamas"/>
</dbReference>
<dbReference type="PANTHER" id="PTHR15032:SF36">
    <property type="entry name" value="METALLO-BETA-LACTAMASE DOMAIN-CONTAINING PROTEIN"/>
    <property type="match status" value="1"/>
</dbReference>
<dbReference type="Gene3D" id="3.60.15.10">
    <property type="entry name" value="Ribonuclease Z/Hydroxyacylglutathione hydrolase-like"/>
    <property type="match status" value="1"/>
</dbReference>
<dbReference type="InterPro" id="IPR036866">
    <property type="entry name" value="RibonucZ/Hydroxyglut_hydro"/>
</dbReference>
<feature type="compositionally biased region" description="Low complexity" evidence="1">
    <location>
        <begin position="23"/>
        <end position="32"/>
    </location>
</feature>
<proteinExistence type="predicted"/>
<reference evidence="3" key="1">
    <citation type="submission" date="2020-01" db="EMBL/GenBank/DDBJ databases">
        <title>Whole-genome analyses of novel actinobacteria.</title>
        <authorList>
            <person name="Sahin N."/>
        </authorList>
    </citation>
    <scope>NUCLEOTIDE SEQUENCE</scope>
    <source>
        <strain evidence="3">YC537</strain>
    </source>
</reference>
<dbReference type="RefSeq" id="WP_161697049.1">
    <property type="nucleotide sequence ID" value="NZ_JAAAHS010000075.1"/>
</dbReference>
<dbReference type="PANTHER" id="PTHR15032">
    <property type="entry name" value="N-ACYL-PHOSPHATIDYLETHANOLAMINE-HYDROLYZING PHOSPHOLIPASE D"/>
    <property type="match status" value="1"/>
</dbReference>
<dbReference type="SMART" id="SM00849">
    <property type="entry name" value="Lactamase_B"/>
    <property type="match status" value="1"/>
</dbReference>
<keyword evidence="4" id="KW-1185">Reference proteome</keyword>
<feature type="domain" description="Metallo-beta-lactamase" evidence="2">
    <location>
        <begin position="105"/>
        <end position="312"/>
    </location>
</feature>
<name>A0A964UQP5_9ACTN</name>
<evidence type="ECO:0000256" key="1">
    <source>
        <dbReference type="SAM" id="MobiDB-lite"/>
    </source>
</evidence>
<dbReference type="GO" id="GO:0005737">
    <property type="term" value="C:cytoplasm"/>
    <property type="evidence" value="ECO:0007669"/>
    <property type="project" value="TreeGrafter"/>
</dbReference>
<dbReference type="AlphaFoldDB" id="A0A964UQP5"/>
<feature type="region of interest" description="Disordered" evidence="1">
    <location>
        <begin position="1"/>
        <end position="44"/>
    </location>
</feature>
<dbReference type="EMBL" id="JAAAHS010000075">
    <property type="protein sequence ID" value="NBE52273.1"/>
    <property type="molecule type" value="Genomic_DNA"/>
</dbReference>
<sequence length="383" mass="42430">MTQQSESTTSRSAPPAAPPTGPAPLTGPAGRPVAPRPLGEPREWPRSFVDRLTAPLPGVKAFARFAREGATRPDAAGLEDIALLPFAPGPLPRPTATETAVTWVGHASWVVGIGGLTVLTDPVWSRRILGIPARITPVGVAWSALPRIDAVVISHNHYDHLDAPTLKRLPPETPMFVPAGLGRWFRRRRFTCVTELDWWESAQLGTVRFEFVPAHHWSKRTLTDTCRSLWGGWVLTTGTDGNSPGRKVYFAGDTGYGHWFTEIGRRHPGIDLAMLPIGAYEPRWWLRDVHCDPEDAVRAVSELGAARMAPMHWATFLLSAEPVLEPLLRVRRAWAEAGHRREDLWDLPVGASRTLTEVPKYRSTEVPKYRRAGRSPQPMTQNP</sequence>